<dbReference type="Pfam" id="PF00278">
    <property type="entry name" value="Orn_DAP_Arg_deC"/>
    <property type="match status" value="1"/>
</dbReference>
<keyword evidence="2" id="KW-0456">Lyase</keyword>
<evidence type="ECO:0000259" key="3">
    <source>
        <dbReference type="Pfam" id="PF00278"/>
    </source>
</evidence>
<gene>
    <name evidence="4" type="ORF">CAUJ_LOCUS15522</name>
</gene>
<dbReference type="SUPFAM" id="SSF50621">
    <property type="entry name" value="Alanine racemase C-terminal domain-like"/>
    <property type="match status" value="1"/>
</dbReference>
<dbReference type="GO" id="GO:0005737">
    <property type="term" value="C:cytoplasm"/>
    <property type="evidence" value="ECO:0007669"/>
    <property type="project" value="TreeGrafter"/>
</dbReference>
<protein>
    <recommendedName>
        <fullName evidence="3">Orn/DAP/Arg decarboxylase 2 C-terminal domain-containing protein</fullName>
    </recommendedName>
</protein>
<evidence type="ECO:0000313" key="5">
    <source>
        <dbReference type="Proteomes" id="UP000835052"/>
    </source>
</evidence>
<dbReference type="InterPro" id="IPR009006">
    <property type="entry name" value="Ala_racemase/Decarboxylase_C"/>
</dbReference>
<keyword evidence="5" id="KW-1185">Reference proteome</keyword>
<dbReference type="InterPro" id="IPR022643">
    <property type="entry name" value="De-COase2_C"/>
</dbReference>
<dbReference type="EMBL" id="CAJGYM010000189">
    <property type="protein sequence ID" value="CAD6199621.1"/>
    <property type="molecule type" value="Genomic_DNA"/>
</dbReference>
<keyword evidence="1" id="KW-0663">Pyridoxal phosphate</keyword>
<name>A0A8S1HSG5_9PELO</name>
<dbReference type="PANTHER" id="PTHR11482:SF6">
    <property type="entry name" value="ORNITHINE DECARBOXYLASE 1-RELATED"/>
    <property type="match status" value="1"/>
</dbReference>
<dbReference type="Gene3D" id="2.40.37.10">
    <property type="entry name" value="Lyase, Ornithine Decarboxylase, Chain A, domain 1"/>
    <property type="match status" value="1"/>
</dbReference>
<proteinExistence type="predicted"/>
<accession>A0A8S1HSG5</accession>
<comment type="caution">
    <text evidence="4">The sequence shown here is derived from an EMBL/GenBank/DDBJ whole genome shotgun (WGS) entry which is preliminary data.</text>
</comment>
<dbReference type="OrthoDB" id="5034579at2759"/>
<dbReference type="PRINTS" id="PR01182">
    <property type="entry name" value="ORNDCRBXLASE"/>
</dbReference>
<feature type="domain" description="Orn/DAP/Arg decarboxylase 2 C-terminal" evidence="3">
    <location>
        <begin position="3"/>
        <end position="61"/>
    </location>
</feature>
<evidence type="ECO:0000313" key="4">
    <source>
        <dbReference type="EMBL" id="CAD6199621.1"/>
    </source>
</evidence>
<evidence type="ECO:0000256" key="2">
    <source>
        <dbReference type="ARBA" id="ARBA00023239"/>
    </source>
</evidence>
<dbReference type="InterPro" id="IPR002433">
    <property type="entry name" value="Orn_de-COase"/>
</dbReference>
<dbReference type="GO" id="GO:0033387">
    <property type="term" value="P:putrescine biosynthetic process from arginine, via ornithine"/>
    <property type="evidence" value="ECO:0007669"/>
    <property type="project" value="TreeGrafter"/>
</dbReference>
<organism evidence="4 5">
    <name type="scientific">Caenorhabditis auriculariae</name>
    <dbReference type="NCBI Taxonomy" id="2777116"/>
    <lineage>
        <taxon>Eukaryota</taxon>
        <taxon>Metazoa</taxon>
        <taxon>Ecdysozoa</taxon>
        <taxon>Nematoda</taxon>
        <taxon>Chromadorea</taxon>
        <taxon>Rhabditida</taxon>
        <taxon>Rhabditina</taxon>
        <taxon>Rhabditomorpha</taxon>
        <taxon>Rhabditoidea</taxon>
        <taxon>Rhabditidae</taxon>
        <taxon>Peloderinae</taxon>
        <taxon>Caenorhabditis</taxon>
    </lineage>
</organism>
<dbReference type="Proteomes" id="UP000835052">
    <property type="component" value="Unassembled WGS sequence"/>
</dbReference>
<evidence type="ECO:0000256" key="1">
    <source>
        <dbReference type="ARBA" id="ARBA00022898"/>
    </source>
</evidence>
<reference evidence="4" key="1">
    <citation type="submission" date="2020-10" db="EMBL/GenBank/DDBJ databases">
        <authorList>
            <person name="Kikuchi T."/>
        </authorList>
    </citation>
    <scope>NUCLEOTIDE SEQUENCE</scope>
    <source>
        <strain evidence="4">NKZ352</strain>
    </source>
</reference>
<sequence>MNYYVNDGIFGSFNCKIFDHIDPIGEPLHETTGPEFPTTIWGPTCDSIDKIETRKLMPRLKKWGLDLLRYDGRLHRICSIDFQWIFEAADFPFHEPKKML</sequence>
<dbReference type="PANTHER" id="PTHR11482">
    <property type="entry name" value="ARGININE/DIAMINOPIMELATE/ORNITHINE DECARBOXYLASE"/>
    <property type="match status" value="1"/>
</dbReference>
<dbReference type="GO" id="GO:0004586">
    <property type="term" value="F:ornithine decarboxylase activity"/>
    <property type="evidence" value="ECO:0007669"/>
    <property type="project" value="TreeGrafter"/>
</dbReference>
<dbReference type="AlphaFoldDB" id="A0A8S1HSG5"/>